<gene>
    <name evidence="1" type="ORF">P271_857</name>
</gene>
<evidence type="ECO:0000313" key="2">
    <source>
        <dbReference type="Proteomes" id="UP000028523"/>
    </source>
</evidence>
<organism evidence="1 2">
    <name type="scientific">Malacoplasma iowae DK-CPA</name>
    <dbReference type="NCBI Taxonomy" id="1394179"/>
    <lineage>
        <taxon>Bacteria</taxon>
        <taxon>Bacillati</taxon>
        <taxon>Mycoplasmatota</taxon>
        <taxon>Mycoplasmoidales</taxon>
        <taxon>Mycoplasmoidaceae</taxon>
        <taxon>Malacoplasma</taxon>
    </lineage>
</organism>
<sequence>MNKKILNHLNKKKSNKIFSSKKLLLLLGSSTIATVPVISSIAVGNNSMNMNLYSGAYSLGDKDFDSYNSLMNYVDKNSKTINVEGNNSKWSVTLNGVTRTYNDPNVLRNEVYNQLISRKQVKTDVNLADYVGPKGVLGLTNQEVWKHISYDVNSKNTIYQGANDQVFNTQDEAYDSYFQTKEGYHFNGINFSNKNDLKQYLEKEYFPNRNTKNTVVITSPSGNSLPIDLTKANAYDELSSFINNNAEIRINYKNDGGEQVDITRDNVQSQMDKVNLHDLNYQHVLSNQGESRYIIDNKDSADLIGPYFYQGVLDVSSFKNKDMWKKVNGVTKSVFTQSRIDSIIGSFFSSIINDDNNLNKIQAENGEKKPLLFRTLLSIGEDEKSYDQWFMDELNRLSPQLSKEVIEANDSMMSGKKYNSIYKIPVLYSFLLQRAISWNLGQEVVNLIVDYFTNVCNFIQDVLEFVSLYSSSLLLSKDKKTKFDMVKFFQIGNPEYDLNTSTEYFLNEMRTNYPNLVAMCFAYTQAENNISLAGGLIPFNSVSFDFLYEDGLMDSIDLYSIKNELRGVYDTFSQLSADDMVNYFVVNNKNPEIKNIETKYPDKSQWNEALKNIKTPKSNQSVELLLSSIGAKNNQYFALAESLLSTEISIFLETGTIVNGGYLDQLSKVKNNKNLVSLFINLVKGNEGKIKAYRIYLAFMLDLNTGTNIFNDGKSNISNDEFFRRLSYLIATIFGTSLLVSQSMIKLYESRSYVVIESYNNPIFEVIENASDNGSIGGDRISINVGENLIDGSMRPWDGDRHSVNGISPSVAGGSINLIDFDIQLDPLTDAIYNSSQTDIDRIINEGLSMTPINRSPSSATLVNPVDNAQVIQASSFNDQADLISLNSNVIDATNEVVPTFEKNKLSWWAGYIDKFQKIKDIVTKVLDYAVQIFAATLTVLEFAFFFYDLFKETYTQNFYQYTTADGTSFYWNGGLSVSKYFGFVNYEISNINQMELVNPVAITLPQLESYYYYDGIKYYDSSELKRRILLNYINGEDTPKNPKFNKYYALIGNEDATSKTITELVDKVIKSLNITKNENGSFNINNLNKESPYIQTLSASYDNGYVVSDKDNNITLVQNIIDNIRPAYFVKLPKLNGTNVAQGEAGVIDKLPGKYWNGMSVVDNGEMKDVLFDNSANDLKPGLEGQNIWNKDNFSESNYSTASYQSKQKLLANFKTKFTPASKEVLDVSLSTNKYSALANGVSLQYIYEMKDTRTNRIYTFYSLANATSYLNDAINFTKHVDNNGTKIYFEGLYFENKNQLYRWVHNNMTSIK</sequence>
<name>A0A084U4V5_MALIO</name>
<dbReference type="Proteomes" id="UP000028523">
    <property type="component" value="Unassembled WGS sequence"/>
</dbReference>
<dbReference type="RefSeq" id="WP_036451210.1">
    <property type="nucleotide sequence ID" value="NZ_AWQU01000029.1"/>
</dbReference>
<keyword evidence="2" id="KW-1185">Reference proteome</keyword>
<dbReference type="EMBL" id="AWQU01000029">
    <property type="protein sequence ID" value="KFB07991.1"/>
    <property type="molecule type" value="Genomic_DNA"/>
</dbReference>
<comment type="caution">
    <text evidence="1">The sequence shown here is derived from an EMBL/GenBank/DDBJ whole genome shotgun (WGS) entry which is preliminary data.</text>
</comment>
<reference evidence="1 2" key="1">
    <citation type="journal article" date="2014" name="PLoS ONE">
        <title>Reduction of Hydrogen Peroxide Accumulation and Toxicity by a Catalase from Mycoplasma iowae.</title>
        <authorList>
            <person name="Pritchard R.E."/>
            <person name="Prassinos A.J."/>
            <person name="Osborne J.D."/>
            <person name="Raviv Z."/>
            <person name="Balish M.F."/>
        </authorList>
    </citation>
    <scope>NUCLEOTIDE SEQUENCE [LARGE SCALE GENOMIC DNA]</scope>
    <source>
        <strain evidence="1 2">DK-CPA</strain>
    </source>
</reference>
<proteinExistence type="predicted"/>
<accession>A0A084U4V5</accession>
<evidence type="ECO:0000313" key="1">
    <source>
        <dbReference type="EMBL" id="KFB07991.1"/>
    </source>
</evidence>
<protein>
    <submittedName>
        <fullName evidence="1">Uncharacterized protein</fullName>
    </submittedName>
</protein>